<dbReference type="EMBL" id="LAQU01000004">
    <property type="protein sequence ID" value="KKB64522.1"/>
    <property type="molecule type" value="Genomic_DNA"/>
</dbReference>
<gene>
    <name evidence="1" type="ORF">WM40_05730</name>
</gene>
<dbReference type="OrthoDB" id="9027207at2"/>
<dbReference type="SUPFAM" id="SSF53474">
    <property type="entry name" value="alpha/beta-Hydrolases"/>
    <property type="match status" value="1"/>
</dbReference>
<protein>
    <recommendedName>
        <fullName evidence="3">Acetyltransferase and hydrolase with the alpha/beta hydrolase fold protein</fullName>
    </recommendedName>
</protein>
<sequence>MKRAAWLPDGFDDWRTFYPTTPFFRPAIGLDLTSRFIESWVSKTVRLPATTTIVLIAGLYSEWLPGCHRAARRTLQAAGYRVLTAPVSSARNVFEQGTHIAAFLRARLPAKGDFVALTHSKGGIDALAALSGDPMLRARCKGIALVQPPIGPSAIVDRIFGYSAGRSSLVMFEPDRLAHRLLNSRWVGDGTRDISSQRDPRVGAMLAAIPEDLHLVHAVSWSITAATHFDSHHAQLNALRPGCAHDGQFYLEHQTLPGYPQICLPRLDHGQPVIGGLGFDAGRFWLALADLLHITLGQSQGLHTR</sequence>
<evidence type="ECO:0000313" key="2">
    <source>
        <dbReference type="Proteomes" id="UP000033618"/>
    </source>
</evidence>
<dbReference type="STRING" id="28092.WM40_05730"/>
<evidence type="ECO:0000313" key="1">
    <source>
        <dbReference type="EMBL" id="KKB64522.1"/>
    </source>
</evidence>
<reference evidence="1 2" key="1">
    <citation type="submission" date="2015-03" db="EMBL/GenBank/DDBJ databases">
        <title>Draft Genome Sequence of Burkholderia andropogonis type strain ICMP2807, isolated from Sorghum bicolor.</title>
        <authorList>
            <person name="Lopes-Santos L."/>
            <person name="Castro D.B."/>
            <person name="Ottoboni L.M."/>
            <person name="Park D."/>
            <person name="Weirc B.S."/>
            <person name="Destefano S.A."/>
        </authorList>
    </citation>
    <scope>NUCLEOTIDE SEQUENCE [LARGE SCALE GENOMIC DNA]</scope>
    <source>
        <strain evidence="1 2">ICMP2807</strain>
    </source>
</reference>
<name>A0A0F5K4S2_9BURK</name>
<dbReference type="Gene3D" id="3.40.50.1820">
    <property type="entry name" value="alpha/beta hydrolase"/>
    <property type="match status" value="1"/>
</dbReference>
<accession>A0A0F5K4S2</accession>
<evidence type="ECO:0008006" key="3">
    <source>
        <dbReference type="Google" id="ProtNLM"/>
    </source>
</evidence>
<dbReference type="PATRIC" id="fig|28092.6.peg.1365"/>
<comment type="caution">
    <text evidence="1">The sequence shown here is derived from an EMBL/GenBank/DDBJ whole genome shotgun (WGS) entry which is preliminary data.</text>
</comment>
<dbReference type="Proteomes" id="UP000033618">
    <property type="component" value="Unassembled WGS sequence"/>
</dbReference>
<dbReference type="RefSeq" id="WP_046152458.1">
    <property type="nucleotide sequence ID" value="NZ_CADFGU010000008.1"/>
</dbReference>
<proteinExistence type="predicted"/>
<keyword evidence="2" id="KW-1185">Reference proteome</keyword>
<dbReference type="InterPro" id="IPR029058">
    <property type="entry name" value="AB_hydrolase_fold"/>
</dbReference>
<dbReference type="AlphaFoldDB" id="A0A0F5K4S2"/>
<organism evidence="1 2">
    <name type="scientific">Robbsia andropogonis</name>
    <dbReference type="NCBI Taxonomy" id="28092"/>
    <lineage>
        <taxon>Bacteria</taxon>
        <taxon>Pseudomonadati</taxon>
        <taxon>Pseudomonadota</taxon>
        <taxon>Betaproteobacteria</taxon>
        <taxon>Burkholderiales</taxon>
        <taxon>Burkholderiaceae</taxon>
        <taxon>Robbsia</taxon>
    </lineage>
</organism>